<dbReference type="OrthoDB" id="5565075at2759"/>
<gene>
    <name evidence="11" type="ORF">PMACD_LOCUS7628</name>
</gene>
<dbReference type="Gene3D" id="2.40.10.10">
    <property type="entry name" value="Trypsin-like serine proteases"/>
    <property type="match status" value="2"/>
</dbReference>
<dbReference type="InterPro" id="IPR018114">
    <property type="entry name" value="TRYPSIN_HIS"/>
</dbReference>
<feature type="signal peptide" evidence="9">
    <location>
        <begin position="1"/>
        <end position="18"/>
    </location>
</feature>
<comment type="subcellular location">
    <subcellularLocation>
        <location evidence="1">Secreted</location>
        <location evidence="1">Extracellular space</location>
    </subcellularLocation>
</comment>
<dbReference type="InterPro" id="IPR001314">
    <property type="entry name" value="Peptidase_S1A"/>
</dbReference>
<dbReference type="CDD" id="cd00190">
    <property type="entry name" value="Tryp_SPc"/>
    <property type="match status" value="1"/>
</dbReference>
<evidence type="ECO:0000256" key="3">
    <source>
        <dbReference type="ARBA" id="ARBA00023157"/>
    </source>
</evidence>
<dbReference type="Pfam" id="PF00089">
    <property type="entry name" value="Trypsin"/>
    <property type="match status" value="1"/>
</dbReference>
<comment type="caution">
    <text evidence="11">The sequence shown here is derived from an EMBL/GenBank/DDBJ whole genome shotgun (WGS) entry which is preliminary data.</text>
</comment>
<evidence type="ECO:0000256" key="4">
    <source>
        <dbReference type="ARBA" id="ARBA00023240"/>
    </source>
</evidence>
<dbReference type="InterPro" id="IPR033116">
    <property type="entry name" value="TRYPSIN_SER"/>
</dbReference>
<dbReference type="SUPFAM" id="SSF50494">
    <property type="entry name" value="Trypsin-like serine proteases"/>
    <property type="match status" value="1"/>
</dbReference>
<reference evidence="11" key="1">
    <citation type="submission" date="2021-02" db="EMBL/GenBank/DDBJ databases">
        <authorList>
            <person name="Steward A R."/>
        </authorList>
    </citation>
    <scope>NUCLEOTIDE SEQUENCE</scope>
</reference>
<protein>
    <recommendedName>
        <fullName evidence="10">Peptidase S1 domain-containing protein</fullName>
    </recommendedName>
</protein>
<organism evidence="11 12">
    <name type="scientific">Pieris macdunnoughi</name>
    <dbReference type="NCBI Taxonomy" id="345717"/>
    <lineage>
        <taxon>Eukaryota</taxon>
        <taxon>Metazoa</taxon>
        <taxon>Ecdysozoa</taxon>
        <taxon>Arthropoda</taxon>
        <taxon>Hexapoda</taxon>
        <taxon>Insecta</taxon>
        <taxon>Pterygota</taxon>
        <taxon>Neoptera</taxon>
        <taxon>Endopterygota</taxon>
        <taxon>Lepidoptera</taxon>
        <taxon>Glossata</taxon>
        <taxon>Ditrysia</taxon>
        <taxon>Papilionoidea</taxon>
        <taxon>Pieridae</taxon>
        <taxon>Pierinae</taxon>
        <taxon>Pieris</taxon>
    </lineage>
</organism>
<keyword evidence="8" id="KW-0645">Protease</keyword>
<evidence type="ECO:0000256" key="2">
    <source>
        <dbReference type="ARBA" id="ARBA00022656"/>
    </source>
</evidence>
<keyword evidence="7" id="KW-1205">Fibrinolytic toxin</keyword>
<evidence type="ECO:0000256" key="6">
    <source>
        <dbReference type="ARBA" id="ARBA00055534"/>
    </source>
</evidence>
<keyword evidence="8" id="KW-0378">Hydrolase</keyword>
<evidence type="ECO:0000256" key="8">
    <source>
        <dbReference type="RuleBase" id="RU363034"/>
    </source>
</evidence>
<dbReference type="GO" id="GO:0006508">
    <property type="term" value="P:proteolysis"/>
    <property type="evidence" value="ECO:0007669"/>
    <property type="project" value="UniProtKB-KW"/>
</dbReference>
<evidence type="ECO:0000256" key="5">
    <source>
        <dbReference type="ARBA" id="ARBA00024195"/>
    </source>
</evidence>
<keyword evidence="8" id="KW-0720">Serine protease</keyword>
<dbReference type="InterPro" id="IPR001254">
    <property type="entry name" value="Trypsin_dom"/>
</dbReference>
<evidence type="ECO:0000313" key="12">
    <source>
        <dbReference type="Proteomes" id="UP000663880"/>
    </source>
</evidence>
<dbReference type="PROSITE" id="PS00135">
    <property type="entry name" value="TRYPSIN_SER"/>
    <property type="match status" value="1"/>
</dbReference>
<evidence type="ECO:0000256" key="7">
    <source>
        <dbReference type="ARBA" id="ARBA00084094"/>
    </source>
</evidence>
<evidence type="ECO:0000313" key="11">
    <source>
        <dbReference type="EMBL" id="CAF4857693.1"/>
    </source>
</evidence>
<dbReference type="InterPro" id="IPR043504">
    <property type="entry name" value="Peptidase_S1_PA_chymotrypsin"/>
</dbReference>
<keyword evidence="2" id="KW-0800">Toxin</keyword>
<dbReference type="SMART" id="SM00020">
    <property type="entry name" value="Tryp_SPc"/>
    <property type="match status" value="1"/>
</dbReference>
<dbReference type="FunFam" id="2.40.10.10:FF:000068">
    <property type="entry name" value="transmembrane protease serine 2"/>
    <property type="match status" value="1"/>
</dbReference>
<keyword evidence="4" id="KW-1199">Hemostasis impairing toxin</keyword>
<dbReference type="Proteomes" id="UP000663880">
    <property type="component" value="Unassembled WGS sequence"/>
</dbReference>
<evidence type="ECO:0000256" key="1">
    <source>
        <dbReference type="ARBA" id="ARBA00004239"/>
    </source>
</evidence>
<feature type="domain" description="Peptidase S1" evidence="10">
    <location>
        <begin position="39"/>
        <end position="279"/>
    </location>
</feature>
<name>A0A821SJS9_9NEOP</name>
<dbReference type="PANTHER" id="PTHR24256">
    <property type="entry name" value="TRYPTASE-RELATED"/>
    <property type="match status" value="1"/>
</dbReference>
<comment type="similarity">
    <text evidence="5">Belongs to the peptidase S1 family. CLIP subfamily.</text>
</comment>
<dbReference type="EMBL" id="CAJOBZ010000018">
    <property type="protein sequence ID" value="CAF4857693.1"/>
    <property type="molecule type" value="Genomic_DNA"/>
</dbReference>
<evidence type="ECO:0000259" key="10">
    <source>
        <dbReference type="PROSITE" id="PS50240"/>
    </source>
</evidence>
<evidence type="ECO:0000256" key="9">
    <source>
        <dbReference type="SAM" id="SignalP"/>
    </source>
</evidence>
<feature type="chain" id="PRO_5032848878" description="Peptidase S1 domain-containing protein" evidence="9">
    <location>
        <begin position="19"/>
        <end position="279"/>
    </location>
</feature>
<dbReference type="AlphaFoldDB" id="A0A821SJS9"/>
<keyword evidence="12" id="KW-1185">Reference proteome</keyword>
<comment type="function">
    <text evidence="6">Fibrinolytic activity; shows preferential cleavage of Arg-Gly bonds in all three fibrinogen chains. Contact with the caterpillars causes severe bleeding, due the anticoagulant effect of the protein.</text>
</comment>
<keyword evidence="3" id="KW-1015">Disulfide bond</keyword>
<proteinExistence type="inferred from homology"/>
<dbReference type="GO" id="GO:0090729">
    <property type="term" value="F:toxin activity"/>
    <property type="evidence" value="ECO:0007669"/>
    <property type="project" value="UniProtKB-KW"/>
</dbReference>
<dbReference type="GO" id="GO:0004252">
    <property type="term" value="F:serine-type endopeptidase activity"/>
    <property type="evidence" value="ECO:0007669"/>
    <property type="project" value="InterPro"/>
</dbReference>
<dbReference type="GO" id="GO:0005576">
    <property type="term" value="C:extracellular region"/>
    <property type="evidence" value="ECO:0007669"/>
    <property type="project" value="UniProtKB-SubCell"/>
</dbReference>
<keyword evidence="9" id="KW-0732">Signal</keyword>
<dbReference type="PROSITE" id="PS00134">
    <property type="entry name" value="TRYPSIN_HIS"/>
    <property type="match status" value="1"/>
</dbReference>
<dbReference type="InterPro" id="IPR051487">
    <property type="entry name" value="Ser/Thr_Proteases_Immune/Dev"/>
</dbReference>
<dbReference type="PRINTS" id="PR00722">
    <property type="entry name" value="CHYMOTRYPSIN"/>
</dbReference>
<accession>A0A821SJS9</accession>
<dbReference type="InterPro" id="IPR009003">
    <property type="entry name" value="Peptidase_S1_PA"/>
</dbReference>
<sequence length="279" mass="29802">MAFKVGLIALTLLVGSLALPAKEDDMSIFFDHTDPDARIVGGTVAGTVPWMAVLTNGLLVRNLLCGASIITDRHLLTAAHCIDSVFSWGSLSSSLRATVGTNRWNSGGVQYDIARNITHPNYVSRIIKNDIGILITRNAIRFTNTISPVTLSFDVVGNGVATTVNGWGRIRAGGAISAQLLELQAATIDGLVCMIEVPRVATEINFPSRPPPVEPHIEICTHHSVGHGTCNGDSGSPLLRSDTREQIGLVSWGIPCAHGAPDMFVRISAYKAWLESSIL</sequence>
<dbReference type="PROSITE" id="PS50240">
    <property type="entry name" value="TRYPSIN_DOM"/>
    <property type="match status" value="1"/>
</dbReference>